<dbReference type="GO" id="GO:0035591">
    <property type="term" value="F:signaling adaptor activity"/>
    <property type="evidence" value="ECO:0007669"/>
    <property type="project" value="TreeGrafter"/>
</dbReference>
<dbReference type="Pfam" id="PF00017">
    <property type="entry name" value="SH2"/>
    <property type="match status" value="1"/>
</dbReference>
<dbReference type="Proteomes" id="UP001209878">
    <property type="component" value="Unassembled WGS sequence"/>
</dbReference>
<comment type="caution">
    <text evidence="8">The sequence shown here is derived from an EMBL/GenBank/DDBJ whole genome shotgun (WGS) entry which is preliminary data.</text>
</comment>
<dbReference type="PRINTS" id="PR00401">
    <property type="entry name" value="SH2DOMAIN"/>
</dbReference>
<name>A0AAD9K3V1_RIDPI</name>
<feature type="region of interest" description="Disordered" evidence="5">
    <location>
        <begin position="77"/>
        <end position="116"/>
    </location>
</feature>
<dbReference type="SMART" id="SM00252">
    <property type="entry name" value="SH2"/>
    <property type="match status" value="1"/>
</dbReference>
<proteinExistence type="predicted"/>
<accession>A0AAD9K3V1</accession>
<evidence type="ECO:0000256" key="2">
    <source>
        <dbReference type="ARBA" id="ARBA00022999"/>
    </source>
</evidence>
<evidence type="ECO:0008006" key="10">
    <source>
        <dbReference type="Google" id="ProtNLM"/>
    </source>
</evidence>
<dbReference type="InterPro" id="IPR036028">
    <property type="entry name" value="SH3-like_dom_sf"/>
</dbReference>
<sequence>MRTMAEVYVVAKHDYKAEGAEELDIHKSEKLMLLDDSRQWWKVQNFNNESGFVPSNYVRRAKPSLLTSLRNTLGRKKGADVKSAIQTPPSPALAVRGSGNDNHSENGSHGSDLQLCDGPALGQTRVRFAYEAKQSDEITLGKGDLVNILAKSEDGWWKVRKGTETGWYPSNYLEQDEPVDNDSAGLYVQPPDGGYRMQRGDANGGRTTADTVVAVYAYIGRNSEELSFEKNETLEIVEKPSGDPEWWKARNKRGDVGVIPRNYVEAKNYPPSASQSDSSLSGGATSSSGRTHSGSVASRVDLITTPFLSRDWYFGNITRANCEELLSKYADDGDFIVRDSETNVGGYSISLKAANRNKHFRISVEDGVYCIGPQTFDSMDELVKHYTKHPIYRHNHEKLYLRKSFVPPSHLQDRPFPS</sequence>
<dbReference type="SMART" id="SM00326">
    <property type="entry name" value="SH3"/>
    <property type="match status" value="3"/>
</dbReference>
<feature type="domain" description="SH2" evidence="6">
    <location>
        <begin position="312"/>
        <end position="405"/>
    </location>
</feature>
<dbReference type="InterPro" id="IPR051184">
    <property type="entry name" value="Tyrosine-phos_adapter"/>
</dbReference>
<feature type="compositionally biased region" description="Low complexity" evidence="5">
    <location>
        <begin position="272"/>
        <end position="295"/>
    </location>
</feature>
<dbReference type="FunFam" id="2.30.30.40:FF:000110">
    <property type="entry name" value="Cytoplasmic protein"/>
    <property type="match status" value="1"/>
</dbReference>
<dbReference type="InterPro" id="IPR000980">
    <property type="entry name" value="SH2"/>
</dbReference>
<evidence type="ECO:0000256" key="1">
    <source>
        <dbReference type="ARBA" id="ARBA00022443"/>
    </source>
</evidence>
<dbReference type="InterPro" id="IPR001452">
    <property type="entry name" value="SH3_domain"/>
</dbReference>
<dbReference type="SUPFAM" id="SSF50044">
    <property type="entry name" value="SH3-domain"/>
    <property type="match status" value="3"/>
</dbReference>
<dbReference type="AlphaFoldDB" id="A0AAD9K3V1"/>
<feature type="compositionally biased region" description="Polar residues" evidence="5">
    <location>
        <begin position="99"/>
        <end position="111"/>
    </location>
</feature>
<reference evidence="8" key="1">
    <citation type="journal article" date="2023" name="Mol. Biol. Evol.">
        <title>Third-Generation Sequencing Reveals the Adaptive Role of the Epigenome in Three Deep-Sea Polychaetes.</title>
        <authorList>
            <person name="Perez M."/>
            <person name="Aroh O."/>
            <person name="Sun Y."/>
            <person name="Lan Y."/>
            <person name="Juniper S.K."/>
            <person name="Young C.R."/>
            <person name="Angers B."/>
            <person name="Qian P.Y."/>
        </authorList>
    </citation>
    <scope>NUCLEOTIDE SEQUENCE</scope>
    <source>
        <strain evidence="8">R07B-5</strain>
    </source>
</reference>
<dbReference type="GO" id="GO:0016477">
    <property type="term" value="P:cell migration"/>
    <property type="evidence" value="ECO:0007669"/>
    <property type="project" value="TreeGrafter"/>
</dbReference>
<dbReference type="GO" id="GO:0005737">
    <property type="term" value="C:cytoplasm"/>
    <property type="evidence" value="ECO:0007669"/>
    <property type="project" value="TreeGrafter"/>
</dbReference>
<dbReference type="EMBL" id="JAODUO010001415">
    <property type="protein sequence ID" value="KAK2164416.1"/>
    <property type="molecule type" value="Genomic_DNA"/>
</dbReference>
<dbReference type="GO" id="GO:0048013">
    <property type="term" value="P:ephrin receptor signaling pathway"/>
    <property type="evidence" value="ECO:0007669"/>
    <property type="project" value="TreeGrafter"/>
</dbReference>
<organism evidence="8 9">
    <name type="scientific">Ridgeia piscesae</name>
    <name type="common">Tubeworm</name>
    <dbReference type="NCBI Taxonomy" id="27915"/>
    <lineage>
        <taxon>Eukaryota</taxon>
        <taxon>Metazoa</taxon>
        <taxon>Spiralia</taxon>
        <taxon>Lophotrochozoa</taxon>
        <taxon>Annelida</taxon>
        <taxon>Polychaeta</taxon>
        <taxon>Sedentaria</taxon>
        <taxon>Canalipalpata</taxon>
        <taxon>Sabellida</taxon>
        <taxon>Siboglinidae</taxon>
        <taxon>Ridgeia</taxon>
    </lineage>
</organism>
<dbReference type="Pfam" id="PF00018">
    <property type="entry name" value="SH3_1"/>
    <property type="match status" value="3"/>
</dbReference>
<dbReference type="InterPro" id="IPR036860">
    <property type="entry name" value="SH2_dom_sf"/>
</dbReference>
<keyword evidence="1 4" id="KW-0728">SH3 domain</keyword>
<keyword evidence="9" id="KW-1185">Reference proteome</keyword>
<evidence type="ECO:0000313" key="8">
    <source>
        <dbReference type="EMBL" id="KAK2164416.1"/>
    </source>
</evidence>
<protein>
    <recommendedName>
        <fullName evidence="10">Cytoplasmic protein NCK2</fullName>
    </recommendedName>
</protein>
<dbReference type="PROSITE" id="PS50001">
    <property type="entry name" value="SH2"/>
    <property type="match status" value="1"/>
</dbReference>
<feature type="domain" description="SH3" evidence="7">
    <location>
        <begin position="4"/>
        <end position="63"/>
    </location>
</feature>
<evidence type="ECO:0000259" key="6">
    <source>
        <dbReference type="PROSITE" id="PS50001"/>
    </source>
</evidence>
<gene>
    <name evidence="8" type="ORF">NP493_1414g01037</name>
</gene>
<evidence type="ECO:0000256" key="4">
    <source>
        <dbReference type="PROSITE-ProRule" id="PRU00192"/>
    </source>
</evidence>
<dbReference type="PANTHER" id="PTHR19969:SF14">
    <property type="entry name" value="DREADLOCKS, ISOFORM B"/>
    <property type="match status" value="1"/>
</dbReference>
<evidence type="ECO:0000313" key="9">
    <source>
        <dbReference type="Proteomes" id="UP001209878"/>
    </source>
</evidence>
<dbReference type="PRINTS" id="PR00452">
    <property type="entry name" value="SH3DOMAIN"/>
</dbReference>
<dbReference type="CDD" id="cd11767">
    <property type="entry name" value="SH3_Nck_3"/>
    <property type="match status" value="1"/>
</dbReference>
<dbReference type="PROSITE" id="PS50002">
    <property type="entry name" value="SH3"/>
    <property type="match status" value="3"/>
</dbReference>
<evidence type="ECO:0000256" key="5">
    <source>
        <dbReference type="SAM" id="MobiDB-lite"/>
    </source>
</evidence>
<dbReference type="GO" id="GO:0030971">
    <property type="term" value="F:receptor tyrosine kinase binding"/>
    <property type="evidence" value="ECO:0007669"/>
    <property type="project" value="TreeGrafter"/>
</dbReference>
<dbReference type="SUPFAM" id="SSF55550">
    <property type="entry name" value="SH2 domain"/>
    <property type="match status" value="1"/>
</dbReference>
<dbReference type="Gene3D" id="3.30.505.10">
    <property type="entry name" value="SH2 domain"/>
    <property type="match status" value="1"/>
</dbReference>
<dbReference type="PANTHER" id="PTHR19969">
    <property type="entry name" value="SH2-SH3 ADAPTOR PROTEIN-RELATED"/>
    <property type="match status" value="1"/>
</dbReference>
<feature type="domain" description="SH3" evidence="7">
    <location>
        <begin position="207"/>
        <end position="269"/>
    </location>
</feature>
<evidence type="ECO:0000259" key="7">
    <source>
        <dbReference type="PROSITE" id="PS50002"/>
    </source>
</evidence>
<evidence type="ECO:0000256" key="3">
    <source>
        <dbReference type="PROSITE-ProRule" id="PRU00191"/>
    </source>
</evidence>
<feature type="domain" description="SH3" evidence="7">
    <location>
        <begin position="119"/>
        <end position="178"/>
    </location>
</feature>
<keyword evidence="2 3" id="KW-0727">SH2 domain</keyword>
<dbReference type="Gene3D" id="2.30.30.40">
    <property type="entry name" value="SH3 Domains"/>
    <property type="match status" value="3"/>
</dbReference>
<feature type="region of interest" description="Disordered" evidence="5">
    <location>
        <begin position="267"/>
        <end position="295"/>
    </location>
</feature>